<dbReference type="InterPro" id="IPR036063">
    <property type="entry name" value="Smr_dom_sf"/>
</dbReference>
<evidence type="ECO:0000256" key="5">
    <source>
        <dbReference type="ARBA" id="ARBA00022884"/>
    </source>
</evidence>
<dbReference type="GO" id="GO:0030983">
    <property type="term" value="F:mismatched DNA binding"/>
    <property type="evidence" value="ECO:0007669"/>
    <property type="project" value="InterPro"/>
</dbReference>
<dbReference type="EMBL" id="CP007141">
    <property type="protein sequence ID" value="AJC73149.1"/>
    <property type="molecule type" value="Genomic_DNA"/>
</dbReference>
<dbReference type="GO" id="GO:0140664">
    <property type="term" value="F:ATP-dependent DNA damage sensor activity"/>
    <property type="evidence" value="ECO:0007669"/>
    <property type="project" value="InterPro"/>
</dbReference>
<comment type="function">
    <text evidence="7">Endonuclease that is involved in the suppression of homologous recombination and thus may have a key role in the control of bacterial genetic diversity.</text>
</comment>
<dbReference type="PaxDb" id="1123384-AJ81_01825"/>
<dbReference type="InterPro" id="IPR000432">
    <property type="entry name" value="DNA_mismatch_repair_MutS_C"/>
</dbReference>
<dbReference type="PANTHER" id="PTHR48466">
    <property type="entry name" value="OS10G0509000 PROTEIN-RELATED"/>
    <property type="match status" value="1"/>
</dbReference>
<dbReference type="SMART" id="SM00533">
    <property type="entry name" value="MUTSd"/>
    <property type="match status" value="1"/>
</dbReference>
<keyword evidence="3 7" id="KW-0378">Hydrolase</keyword>
<dbReference type="EC" id="3.6.4.-" evidence="7"/>
<keyword evidence="5 7" id="KW-0694">RNA-binding</keyword>
<dbReference type="AlphaFoldDB" id="A0A0X1KPK2"/>
<keyword evidence="2 7" id="KW-0547">Nucleotide-binding</keyword>
<proteinExistence type="inferred from homology"/>
<dbReference type="GO" id="GO:0072344">
    <property type="term" value="P:rescue of stalled ribosome"/>
    <property type="evidence" value="ECO:0007669"/>
    <property type="project" value="UniProtKB-UniRule"/>
</dbReference>
<keyword evidence="7" id="KW-0255">Endonuclease</keyword>
<dbReference type="Pfam" id="PF01713">
    <property type="entry name" value="Smr"/>
    <property type="match status" value="1"/>
</dbReference>
<dbReference type="GO" id="GO:0005524">
    <property type="term" value="F:ATP binding"/>
    <property type="evidence" value="ECO:0007669"/>
    <property type="project" value="UniProtKB-UniRule"/>
</dbReference>
<protein>
    <recommendedName>
        <fullName evidence="7">Endonuclease MutS2</fullName>
        <ecNumber evidence="7">3.1.-.-</ecNumber>
    </recommendedName>
    <alternativeName>
        <fullName evidence="7">Ribosome-associated protein quality control-upstream factor</fullName>
        <shortName evidence="7">RQC-upstream factor</shortName>
        <shortName evidence="7">RqcU</shortName>
        <ecNumber evidence="7">3.6.4.-</ecNumber>
    </alternativeName>
</protein>
<keyword evidence="1 7" id="KW-0699">rRNA-binding</keyword>
<evidence type="ECO:0000256" key="1">
    <source>
        <dbReference type="ARBA" id="ARBA00022730"/>
    </source>
</evidence>
<organism evidence="10 11">
    <name type="scientific">Pseudothermotoga hypogea DSM 11164 = NBRC 106472</name>
    <dbReference type="NCBI Taxonomy" id="1123384"/>
    <lineage>
        <taxon>Bacteria</taxon>
        <taxon>Thermotogati</taxon>
        <taxon>Thermotogota</taxon>
        <taxon>Thermotogae</taxon>
        <taxon>Thermotogales</taxon>
        <taxon>Thermotogaceae</taxon>
        <taxon>Pseudothermotoga</taxon>
    </lineage>
</organism>
<dbReference type="EC" id="3.1.-.-" evidence="7"/>
<sequence length="766" mass="86639">MEVHTLERLDYDKFLSLLANYAVTQLGKKFVRSLRPKKDPTQELKFVEETIELLRSSESLLPSNAGSVDVEDVLTKLNSGSILEPQELLRIADAVAVVRVLKERLERLPDTFTMKMLAQAVEPAKHVVEEIHRCVDTNGWVKDEASENLKEIRHQMRSTLSEIKKKSDSFIKANKVFLQDPICVLRDGRHVFPIKASYKGQVKGIVHALSSSSATCFVEPDDFVPLNNTLYELREEEQREINRILRELTTLVRQNVRRIEEGLNFVATVDSLHARGLFAIDQKAIVVYPSSRKVVRVVQARHPLLDRSRVVPIDLVLPEDKYGLILTGPNTGGKTVSLKTIGLFCCMMMAAIPLPCEHGSEIFAFESIFADIGDEQSIEQNLSTFSSHLRNIVLALESASENSLVLLDELGAGTDPVEGAALGLAVIEQLKRIGCKFIVTTHLTPIKLRAVNDEKLMSASLEFDPETLRPTYRILMGVPGGSHALEIAQRLGLDETVLEMARNYLGKDYFEVEKVVEEYQKQLVLMEKRIEELEAERAELEKLKQDYEQKYQELKQKKIEELDKELKQLYDYIKQAKRDVDETIRSIRSKKDLASLRSASKQFENHVVKVKQIQLNQEPAEESQISIGDTVRLRSGDAIGKVVEVRDDRYIVDFNGLRLEARAKNLVKVARKGTQVQQAIHAIKPDLKKPEIDVRGLTVEEAEPLIEKFIDNLLMSDFRIGYIIHGKGTGRLAVGIWEILRRDSRVKRYRFGTSSEGGTGVTVVEI</sequence>
<dbReference type="NCBIfam" id="TIGR01069">
    <property type="entry name" value="mutS2"/>
    <property type="match status" value="1"/>
</dbReference>
<dbReference type="STRING" id="1123384.AJ81_01825"/>
<dbReference type="PATRIC" id="fig|1123384.7.peg.363"/>
<dbReference type="GO" id="GO:0019843">
    <property type="term" value="F:rRNA binding"/>
    <property type="evidence" value="ECO:0007669"/>
    <property type="project" value="UniProtKB-UniRule"/>
</dbReference>
<dbReference type="SMART" id="SM00534">
    <property type="entry name" value="MUTSac"/>
    <property type="match status" value="1"/>
</dbReference>
<dbReference type="GO" id="GO:0043023">
    <property type="term" value="F:ribosomal large subunit binding"/>
    <property type="evidence" value="ECO:0007669"/>
    <property type="project" value="UniProtKB-UniRule"/>
</dbReference>
<accession>A0A0X1KPK2</accession>
<name>A0A0X1KPK2_9THEM</name>
<dbReference type="GO" id="GO:0045910">
    <property type="term" value="P:negative regulation of DNA recombination"/>
    <property type="evidence" value="ECO:0007669"/>
    <property type="project" value="InterPro"/>
</dbReference>
<dbReference type="RefSeq" id="WP_031503549.1">
    <property type="nucleotide sequence ID" value="NZ_JONI01000005.1"/>
</dbReference>
<evidence type="ECO:0000256" key="8">
    <source>
        <dbReference type="SAM" id="Coils"/>
    </source>
</evidence>
<evidence type="ECO:0000256" key="3">
    <source>
        <dbReference type="ARBA" id="ARBA00022801"/>
    </source>
</evidence>
<dbReference type="InterPro" id="IPR002625">
    <property type="entry name" value="Smr_dom"/>
</dbReference>
<evidence type="ECO:0000313" key="11">
    <source>
        <dbReference type="Proteomes" id="UP000077469"/>
    </source>
</evidence>
<keyword evidence="6 7" id="KW-0238">DNA-binding</keyword>
<dbReference type="OrthoDB" id="9808166at2"/>
<evidence type="ECO:0000256" key="4">
    <source>
        <dbReference type="ARBA" id="ARBA00022840"/>
    </source>
</evidence>
<evidence type="ECO:0000313" key="10">
    <source>
        <dbReference type="EMBL" id="AJC73149.1"/>
    </source>
</evidence>
<dbReference type="Pfam" id="PF00488">
    <property type="entry name" value="MutS_V"/>
    <property type="match status" value="1"/>
</dbReference>
<feature type="binding site" evidence="7">
    <location>
        <begin position="328"/>
        <end position="335"/>
    </location>
    <ligand>
        <name>ATP</name>
        <dbReference type="ChEBI" id="CHEBI:30616"/>
    </ligand>
</feature>
<dbReference type="Gene3D" id="3.40.50.300">
    <property type="entry name" value="P-loop containing nucleotide triphosphate hydrolases"/>
    <property type="match status" value="1"/>
</dbReference>
<dbReference type="InterPro" id="IPR027417">
    <property type="entry name" value="P-loop_NTPase"/>
</dbReference>
<dbReference type="SUPFAM" id="SSF52540">
    <property type="entry name" value="P-loop containing nucleoside triphosphate hydrolases"/>
    <property type="match status" value="1"/>
</dbReference>
<reference evidence="10 11" key="1">
    <citation type="submission" date="2014-01" db="EMBL/GenBank/DDBJ databases">
        <title>Genome sequencing of Thermotog hypogea.</title>
        <authorList>
            <person name="Zhang X."/>
            <person name="Alvare G."/>
            <person name="Fristensky B."/>
            <person name="Chen L."/>
            <person name="Suen T."/>
            <person name="Chen Q."/>
            <person name="Ma K."/>
        </authorList>
    </citation>
    <scope>NUCLEOTIDE SEQUENCE [LARGE SCALE GENOMIC DNA]</scope>
    <source>
        <strain evidence="10 11">DSM 11164</strain>
    </source>
</reference>
<dbReference type="PROSITE" id="PS00486">
    <property type="entry name" value="DNA_MISMATCH_REPAIR_2"/>
    <property type="match status" value="1"/>
</dbReference>
<dbReference type="Gene3D" id="3.30.1370.110">
    <property type="match status" value="1"/>
</dbReference>
<keyword evidence="11" id="KW-1185">Reference proteome</keyword>
<dbReference type="InterPro" id="IPR007696">
    <property type="entry name" value="DNA_mismatch_repair_MutS_core"/>
</dbReference>
<evidence type="ECO:0000256" key="2">
    <source>
        <dbReference type="ARBA" id="ARBA00022741"/>
    </source>
</evidence>
<dbReference type="Pfam" id="PF20297">
    <property type="entry name" value="MSSS"/>
    <property type="match status" value="1"/>
</dbReference>
<evidence type="ECO:0000259" key="9">
    <source>
        <dbReference type="PROSITE" id="PS50828"/>
    </source>
</evidence>
<gene>
    <name evidence="7" type="primary">mutS2</name>
    <name evidence="7" type="synonym">rqcU</name>
    <name evidence="10" type="ORF">AJ81_01825</name>
</gene>
<dbReference type="SMART" id="SM00463">
    <property type="entry name" value="SMR"/>
    <property type="match status" value="1"/>
</dbReference>
<dbReference type="InterPro" id="IPR046893">
    <property type="entry name" value="MSSS"/>
</dbReference>
<feature type="domain" description="Smr" evidence="9">
    <location>
        <begin position="692"/>
        <end position="766"/>
    </location>
</feature>
<dbReference type="PANTHER" id="PTHR48466:SF2">
    <property type="entry name" value="OS10G0509000 PROTEIN"/>
    <property type="match status" value="1"/>
</dbReference>
<dbReference type="GO" id="GO:0004519">
    <property type="term" value="F:endonuclease activity"/>
    <property type="evidence" value="ECO:0007669"/>
    <property type="project" value="UniProtKB-UniRule"/>
</dbReference>
<dbReference type="PIRSF" id="PIRSF005814">
    <property type="entry name" value="MutS_YshD"/>
    <property type="match status" value="1"/>
</dbReference>
<dbReference type="InterPro" id="IPR005747">
    <property type="entry name" value="MutS2"/>
</dbReference>
<dbReference type="PROSITE" id="PS50828">
    <property type="entry name" value="SMR"/>
    <property type="match status" value="1"/>
</dbReference>
<feature type="coiled-coil region" evidence="8">
    <location>
        <begin position="516"/>
        <end position="579"/>
    </location>
</feature>
<keyword evidence="4 7" id="KW-0067">ATP-binding</keyword>
<keyword evidence="7" id="KW-0540">Nuclease</keyword>
<evidence type="ECO:0000256" key="7">
    <source>
        <dbReference type="HAMAP-Rule" id="MF_00092"/>
    </source>
</evidence>
<dbReference type="InterPro" id="IPR036187">
    <property type="entry name" value="DNA_mismatch_repair_MutS_sf"/>
</dbReference>
<dbReference type="SUPFAM" id="SSF160443">
    <property type="entry name" value="SMR domain-like"/>
    <property type="match status" value="1"/>
</dbReference>
<dbReference type="InterPro" id="IPR045076">
    <property type="entry name" value="MutS"/>
</dbReference>
<comment type="subunit">
    <text evidence="7">Homodimer. Binds to stalled ribosomes, contacting rRNA.</text>
</comment>
<dbReference type="KEGG" id="phy:AJ81_01825"/>
<dbReference type="CDD" id="cd03280">
    <property type="entry name" value="ABC_MutS2"/>
    <property type="match status" value="1"/>
</dbReference>
<dbReference type="Proteomes" id="UP000077469">
    <property type="component" value="Chromosome"/>
</dbReference>
<dbReference type="GO" id="GO:0006298">
    <property type="term" value="P:mismatch repair"/>
    <property type="evidence" value="ECO:0007669"/>
    <property type="project" value="InterPro"/>
</dbReference>
<keyword evidence="8" id="KW-0175">Coiled coil</keyword>
<feature type="coiled-coil region" evidence="8">
    <location>
        <begin position="227"/>
        <end position="254"/>
    </location>
</feature>
<comment type="function">
    <text evidence="7">Acts as a ribosome collision sensor, splitting the ribosome into its 2 subunits. Detects stalled/collided 70S ribosomes which it binds and splits by an ATP-hydrolysis driven conformational change. Acts upstream of the ribosome quality control system (RQC), a ribosome-associated complex that mediates the extraction of incompletely synthesized nascent chains from stalled ribosomes and their subsequent degradation. Probably generates substrates for RQC.</text>
</comment>
<comment type="similarity">
    <text evidence="7">Belongs to the DNA mismatch repair MutS family. MutS2 subfamily.</text>
</comment>
<dbReference type="SUPFAM" id="SSF48334">
    <property type="entry name" value="DNA repair protein MutS, domain III"/>
    <property type="match status" value="1"/>
</dbReference>
<evidence type="ECO:0000256" key="6">
    <source>
        <dbReference type="ARBA" id="ARBA00023125"/>
    </source>
</evidence>
<dbReference type="HAMAP" id="MF_00092">
    <property type="entry name" value="MutS2"/>
    <property type="match status" value="1"/>
</dbReference>
<dbReference type="FunFam" id="3.40.50.300:FF:000830">
    <property type="entry name" value="Endonuclease MutS2"/>
    <property type="match status" value="1"/>
</dbReference>
<dbReference type="GO" id="GO:0016887">
    <property type="term" value="F:ATP hydrolysis activity"/>
    <property type="evidence" value="ECO:0007669"/>
    <property type="project" value="InterPro"/>
</dbReference>